<evidence type="ECO:0000313" key="7">
    <source>
        <dbReference type="EMBL" id="EGD72424.1"/>
    </source>
</evidence>
<dbReference type="InterPro" id="IPR011011">
    <property type="entry name" value="Znf_FYVE_PHD"/>
</dbReference>
<dbReference type="CDD" id="cd00065">
    <property type="entry name" value="FYVE_like_SF"/>
    <property type="match status" value="1"/>
</dbReference>
<dbReference type="InterPro" id="IPR000306">
    <property type="entry name" value="Znf_FYVE"/>
</dbReference>
<dbReference type="InterPro" id="IPR017455">
    <property type="entry name" value="Znf_FYVE-rel"/>
</dbReference>
<evidence type="ECO:0000256" key="4">
    <source>
        <dbReference type="PROSITE-ProRule" id="PRU00091"/>
    </source>
</evidence>
<proteinExistence type="predicted"/>
<dbReference type="GeneID" id="16067627"/>
<dbReference type="STRING" id="946362.F2TWH8"/>
<keyword evidence="2 4" id="KW-0863">Zinc-finger</keyword>
<evidence type="ECO:0000259" key="6">
    <source>
        <dbReference type="PROSITE" id="PS50178"/>
    </source>
</evidence>
<dbReference type="OrthoDB" id="10018316at2759"/>
<feature type="domain" description="FYVE-type" evidence="6">
    <location>
        <begin position="199"/>
        <end position="275"/>
    </location>
</feature>
<dbReference type="InParanoid" id="F2TWH8"/>
<dbReference type="GO" id="GO:0008270">
    <property type="term" value="F:zinc ion binding"/>
    <property type="evidence" value="ECO:0007669"/>
    <property type="project" value="UniProtKB-KW"/>
</dbReference>
<dbReference type="Proteomes" id="UP000007799">
    <property type="component" value="Unassembled WGS sequence"/>
</dbReference>
<dbReference type="SMART" id="SM00064">
    <property type="entry name" value="FYVE"/>
    <property type="match status" value="2"/>
</dbReference>
<organism evidence="8">
    <name type="scientific">Salpingoeca rosetta (strain ATCC 50818 / BSB-021)</name>
    <dbReference type="NCBI Taxonomy" id="946362"/>
    <lineage>
        <taxon>Eukaryota</taxon>
        <taxon>Choanoflagellata</taxon>
        <taxon>Craspedida</taxon>
        <taxon>Salpingoecidae</taxon>
        <taxon>Salpingoeca</taxon>
    </lineage>
</organism>
<reference evidence="7" key="1">
    <citation type="submission" date="2009-08" db="EMBL/GenBank/DDBJ databases">
        <title>Annotation of Salpingoeca rosetta.</title>
        <authorList>
            <consortium name="The Broad Institute Genome Sequencing Platform"/>
            <person name="Russ C."/>
            <person name="Cuomo C."/>
            <person name="Burger G."/>
            <person name="Gray M.W."/>
            <person name="Holland P.W.H."/>
            <person name="King N."/>
            <person name="Lang F.B.F."/>
            <person name="Roger A.J."/>
            <person name="Ruiz-Trillo I."/>
            <person name="Young S.K."/>
            <person name="Zeng Q."/>
            <person name="Gargeya S."/>
            <person name="Alvarado L."/>
            <person name="Berlin A."/>
            <person name="Chapman S.B."/>
            <person name="Chen Z."/>
            <person name="Freedman E."/>
            <person name="Gellesch M."/>
            <person name="Goldberg J."/>
            <person name="Griggs A."/>
            <person name="Gujja S."/>
            <person name="Heilman E."/>
            <person name="Heiman D."/>
            <person name="Howarth C."/>
            <person name="Mehta T."/>
            <person name="Neiman D."/>
            <person name="Pearson M."/>
            <person name="Roberts A."/>
            <person name="Saif S."/>
            <person name="Shea T."/>
            <person name="Shenoy N."/>
            <person name="Sisk P."/>
            <person name="Stolte C."/>
            <person name="Sykes S."/>
            <person name="White J."/>
            <person name="Yandava C."/>
            <person name="Haas B."/>
            <person name="Nusbaum C."/>
            <person name="Birren B."/>
        </authorList>
    </citation>
    <scope>NUCLEOTIDE SEQUENCE [LARGE SCALE GENOMIC DNA]</scope>
    <source>
        <strain evidence="7">ATCC 50818</strain>
    </source>
</reference>
<keyword evidence="3" id="KW-0862">Zinc</keyword>
<dbReference type="AlphaFoldDB" id="F2TWH8"/>
<evidence type="ECO:0000313" key="8">
    <source>
        <dbReference type="Proteomes" id="UP000007799"/>
    </source>
</evidence>
<feature type="compositionally biased region" description="Basic residues" evidence="5">
    <location>
        <begin position="1"/>
        <end position="13"/>
    </location>
</feature>
<keyword evidence="8" id="KW-1185">Reference proteome</keyword>
<dbReference type="RefSeq" id="XP_004998993.1">
    <property type="nucleotide sequence ID" value="XM_004998936.1"/>
</dbReference>
<gene>
    <name evidence="7" type="ORF">PTSG_00443</name>
</gene>
<sequence length="597" mass="67001">MMMSHERRRRGRRTTTSNSGDGGEDEDEFEVIDAAEAGRLGDGCHEGTEGTAQTITKVHWQAPTDTDKCRACGAGFDLIDRRHWCRRCGHIHCKRCMRQQRKLDIRARPDPISGTHQPVCFQCYLEEPEQGVGPVTDHTTRFQQLRQRHLKRRDEHIRRAATNLCRACTEASPAMSTLSTALGYDPSWTKVNFCAAAVAKNARGCPGCSREFGLLLRKHHCRLCGQIFCDKCLFRSVEVFKTEDGKVKVDVLHPEYERNNSMTLLGCERCLYLLEVATKLDKRLEHSVSRSLSNGDTVKPETLARVKTIPPSPAFEKIIQMYPELMQLRNRITTALARFQEDTHLLATGKGIAGASGITKTISKHHSDLDKLFQNLLVTLQKLKRVAGRRMRPVEAKITKGVVSNMLSAYTAHIGTYRRNRAVVAEFLPDEVLVAIRVAVDFEAVKNTLILLRQLALESVIFPALEPLAMQFSPLLDTLQGRVTTLHTQTYANSGPSIEDTLSTIEALIKELIKERPLLGHLASQPDWPLRALPAWDTTFDQVLSSLDTRASLEESDTLRGELTALRDEGRRLLLALGHRVSRQASLSDVDDSWVVI</sequence>
<dbReference type="PANTHER" id="PTHR39490:SF8">
    <property type="entry name" value="ZINC FINGER FYVE DOMAIN-CONTAINING PROTEIN 21"/>
    <property type="match status" value="1"/>
</dbReference>
<dbReference type="InterPro" id="IPR052113">
    <property type="entry name" value="FYVE-type_Zinc_Finger"/>
</dbReference>
<name>F2TWH8_SALR5</name>
<feature type="region of interest" description="Disordered" evidence="5">
    <location>
        <begin position="1"/>
        <end position="27"/>
    </location>
</feature>
<dbReference type="EMBL" id="GL832955">
    <property type="protein sequence ID" value="EGD72424.1"/>
    <property type="molecule type" value="Genomic_DNA"/>
</dbReference>
<dbReference type="PANTHER" id="PTHR39490">
    <property type="entry name" value="ARRESTIN DOMAIN-CONTAINING PROTEIN D"/>
    <property type="match status" value="1"/>
</dbReference>
<dbReference type="Gene3D" id="3.30.40.10">
    <property type="entry name" value="Zinc/RING finger domain, C3HC4 (zinc finger)"/>
    <property type="match status" value="2"/>
</dbReference>
<dbReference type="InterPro" id="IPR013083">
    <property type="entry name" value="Znf_RING/FYVE/PHD"/>
</dbReference>
<dbReference type="KEGG" id="sre:PTSG_00443"/>
<feature type="domain" description="FYVE-type" evidence="6">
    <location>
        <begin position="63"/>
        <end position="128"/>
    </location>
</feature>
<evidence type="ECO:0000256" key="3">
    <source>
        <dbReference type="ARBA" id="ARBA00022833"/>
    </source>
</evidence>
<keyword evidence="1" id="KW-0479">Metal-binding</keyword>
<dbReference type="CDD" id="cd15738">
    <property type="entry name" value="FYVE_MTMR_unchar"/>
    <property type="match status" value="1"/>
</dbReference>
<evidence type="ECO:0000256" key="2">
    <source>
        <dbReference type="ARBA" id="ARBA00022771"/>
    </source>
</evidence>
<dbReference type="OMA" id="MMSHERR"/>
<evidence type="ECO:0000256" key="1">
    <source>
        <dbReference type="ARBA" id="ARBA00022723"/>
    </source>
</evidence>
<dbReference type="SUPFAM" id="SSF57903">
    <property type="entry name" value="FYVE/PHD zinc finger"/>
    <property type="match status" value="2"/>
</dbReference>
<accession>F2TWH8</accession>
<dbReference type="PROSITE" id="PS50178">
    <property type="entry name" value="ZF_FYVE"/>
    <property type="match status" value="2"/>
</dbReference>
<evidence type="ECO:0000256" key="5">
    <source>
        <dbReference type="SAM" id="MobiDB-lite"/>
    </source>
</evidence>
<protein>
    <recommendedName>
        <fullName evidence="6">FYVE-type domain-containing protein</fullName>
    </recommendedName>
</protein>
<dbReference type="eggNOG" id="KOG1842">
    <property type="taxonomic scope" value="Eukaryota"/>
</dbReference>
<dbReference type="Pfam" id="PF01363">
    <property type="entry name" value="FYVE"/>
    <property type="match status" value="2"/>
</dbReference>